<dbReference type="GO" id="GO:0016491">
    <property type="term" value="F:oxidoreductase activity"/>
    <property type="evidence" value="ECO:0007669"/>
    <property type="project" value="InterPro"/>
</dbReference>
<dbReference type="Proteomes" id="UP000286288">
    <property type="component" value="Unassembled WGS sequence"/>
</dbReference>
<dbReference type="SMART" id="SM00829">
    <property type="entry name" value="PKS_ER"/>
    <property type="match status" value="1"/>
</dbReference>
<reference evidence="2 3" key="1">
    <citation type="submission" date="2018-08" db="EMBL/GenBank/DDBJ databases">
        <title>A genome reference for cultivated species of the human gut microbiota.</title>
        <authorList>
            <person name="Zou Y."/>
            <person name="Xue W."/>
            <person name="Luo G."/>
        </authorList>
    </citation>
    <scope>NUCLEOTIDE SEQUENCE [LARGE SCALE GENOMIC DNA]</scope>
    <source>
        <strain evidence="2 3">AF48-16</strain>
    </source>
</reference>
<accession>A0A415ELG9</accession>
<dbReference type="SUPFAM" id="SSF51735">
    <property type="entry name" value="NAD(P)-binding Rossmann-fold domains"/>
    <property type="match status" value="1"/>
</dbReference>
<dbReference type="InterPro" id="IPR011032">
    <property type="entry name" value="GroES-like_sf"/>
</dbReference>
<name>A0A415ELG9_ENTCA</name>
<dbReference type="GO" id="GO:0008270">
    <property type="term" value="F:zinc ion binding"/>
    <property type="evidence" value="ECO:0007669"/>
    <property type="project" value="InterPro"/>
</dbReference>
<dbReference type="PANTHER" id="PTHR43482:SF1">
    <property type="entry name" value="PROTEIN AST1-RELATED"/>
    <property type="match status" value="1"/>
</dbReference>
<dbReference type="AlphaFoldDB" id="A0A415ELG9"/>
<evidence type="ECO:0000259" key="1">
    <source>
        <dbReference type="SMART" id="SM00829"/>
    </source>
</evidence>
<proteinExistence type="predicted"/>
<dbReference type="InterPro" id="IPR052585">
    <property type="entry name" value="Lipid_raft_assoc_Zn_ADH"/>
</dbReference>
<dbReference type="Gene3D" id="3.90.180.10">
    <property type="entry name" value="Medium-chain alcohol dehydrogenases, catalytic domain"/>
    <property type="match status" value="1"/>
</dbReference>
<dbReference type="InterPro" id="IPR013154">
    <property type="entry name" value="ADH-like_N"/>
</dbReference>
<dbReference type="Pfam" id="PF08240">
    <property type="entry name" value="ADH_N"/>
    <property type="match status" value="1"/>
</dbReference>
<sequence length="335" mass="36349">MMKNKALGFYEGRSLDESNVFIEKEIPIPNCQADDLLVEVQAVSVNPIDTKRRQMTALSEAFQIQGYDAVGIVKEIGSAVNGFAVGDRVFYAGTTQRPGANQRFQTVDSRIAAKAPAGFSDGDLAAMPLTSITAWELLFEKFGYVPEENANEGSILLVNASGGVGSIAAQLAKWAGLTVYGTASPKNDQWLKNNQVDQVLNHRLPLAEQITEPFSAVAIFYDASAYLPQLTKAILPFGKVGMIVNTKEALDLNPFKNLGIDFYWEYMFAKTDAQLMIETQGSILQRIASLLADKKIHTTAVQTFDGGITIETLKLATKAVEQGTKGKTVITGGVR</sequence>
<protein>
    <submittedName>
        <fullName evidence="2">Zinc-binding alcohol dehydrogenase family protein</fullName>
    </submittedName>
</protein>
<organism evidence="2 3">
    <name type="scientific">Enterococcus casseliflavus</name>
    <name type="common">Enterococcus flavescens</name>
    <dbReference type="NCBI Taxonomy" id="37734"/>
    <lineage>
        <taxon>Bacteria</taxon>
        <taxon>Bacillati</taxon>
        <taxon>Bacillota</taxon>
        <taxon>Bacilli</taxon>
        <taxon>Lactobacillales</taxon>
        <taxon>Enterococcaceae</taxon>
        <taxon>Enterococcus</taxon>
    </lineage>
</organism>
<dbReference type="Gene3D" id="3.40.50.720">
    <property type="entry name" value="NAD(P)-binding Rossmann-like Domain"/>
    <property type="match status" value="1"/>
</dbReference>
<dbReference type="CDD" id="cd08252">
    <property type="entry name" value="AL_MDR"/>
    <property type="match status" value="1"/>
</dbReference>
<dbReference type="PANTHER" id="PTHR43482">
    <property type="entry name" value="PROTEIN AST1-RELATED"/>
    <property type="match status" value="1"/>
</dbReference>
<dbReference type="InterPro" id="IPR036291">
    <property type="entry name" value="NAD(P)-bd_dom_sf"/>
</dbReference>
<evidence type="ECO:0000313" key="3">
    <source>
        <dbReference type="Proteomes" id="UP000286288"/>
    </source>
</evidence>
<gene>
    <name evidence="2" type="ORF">DW084_17705</name>
</gene>
<evidence type="ECO:0000313" key="2">
    <source>
        <dbReference type="EMBL" id="RHK02819.1"/>
    </source>
</evidence>
<comment type="caution">
    <text evidence="2">The sequence shown here is derived from an EMBL/GenBank/DDBJ whole genome shotgun (WGS) entry which is preliminary data.</text>
</comment>
<dbReference type="InterPro" id="IPR020843">
    <property type="entry name" value="ER"/>
</dbReference>
<dbReference type="InterPro" id="IPR014182">
    <property type="entry name" value="ADH_Zn_typ-1"/>
</dbReference>
<dbReference type="EMBL" id="QRMZ01000040">
    <property type="protein sequence ID" value="RHK02819.1"/>
    <property type="molecule type" value="Genomic_DNA"/>
</dbReference>
<dbReference type="SUPFAM" id="SSF50129">
    <property type="entry name" value="GroES-like"/>
    <property type="match status" value="1"/>
</dbReference>
<feature type="domain" description="Enoyl reductase (ER)" evidence="1">
    <location>
        <begin position="14"/>
        <end position="330"/>
    </location>
</feature>